<organism evidence="8 9">
    <name type="scientific">Tessaracoccus flavescens</name>
    <dbReference type="NCBI Taxonomy" id="399497"/>
    <lineage>
        <taxon>Bacteria</taxon>
        <taxon>Bacillati</taxon>
        <taxon>Actinomycetota</taxon>
        <taxon>Actinomycetes</taxon>
        <taxon>Propionibacteriales</taxon>
        <taxon>Propionibacteriaceae</taxon>
        <taxon>Tessaracoccus</taxon>
    </lineage>
</organism>
<evidence type="ECO:0000313" key="9">
    <source>
        <dbReference type="Proteomes" id="UP000712713"/>
    </source>
</evidence>
<dbReference type="Pfam" id="PF00482">
    <property type="entry name" value="T2SSF"/>
    <property type="match status" value="1"/>
</dbReference>
<evidence type="ECO:0000259" key="7">
    <source>
        <dbReference type="Pfam" id="PF00482"/>
    </source>
</evidence>
<feature type="transmembrane region" description="Helical" evidence="6">
    <location>
        <begin position="12"/>
        <end position="27"/>
    </location>
</feature>
<dbReference type="GO" id="GO:0005886">
    <property type="term" value="C:plasma membrane"/>
    <property type="evidence" value="ECO:0007669"/>
    <property type="project" value="UniProtKB-SubCell"/>
</dbReference>
<feature type="transmembrane region" description="Helical" evidence="6">
    <location>
        <begin position="176"/>
        <end position="200"/>
    </location>
</feature>
<dbReference type="InterPro" id="IPR018076">
    <property type="entry name" value="T2SS_GspF_dom"/>
</dbReference>
<comment type="caution">
    <text evidence="8">The sequence shown here is derived from an EMBL/GenBank/DDBJ whole genome shotgun (WGS) entry which is preliminary data.</text>
</comment>
<evidence type="ECO:0000313" key="8">
    <source>
        <dbReference type="EMBL" id="HJE51060.1"/>
    </source>
</evidence>
<proteinExistence type="predicted"/>
<keyword evidence="4 6" id="KW-1133">Transmembrane helix</keyword>
<name>A0A921ENY6_9ACTN</name>
<dbReference type="AlphaFoldDB" id="A0A921ENY6"/>
<comment type="subcellular location">
    <subcellularLocation>
        <location evidence="1">Cell membrane</location>
        <topology evidence="1">Multi-pass membrane protein</topology>
    </subcellularLocation>
</comment>
<dbReference type="PANTHER" id="PTHR35007:SF4">
    <property type="entry name" value="CONSERVED TRANSMEMBRANE PROTEIN-RELATED"/>
    <property type="match status" value="1"/>
</dbReference>
<sequence>MRSRSASKIPRWAPLALVPIVVLPALLGIRTTLWLATAAVALGTVGWLVAGQRRRRRARLAAQECADGARILASLLRSGQIPTAALSEAAKECPQFQPAAAASALGADVSSVLRDRSTQPGCEGLGAVAAAWSVSERSGAPVAQVLARVAADLRRRQQLRAVVDSELAAARATGQIMAVLPFAAIGLGFAAGTNPVAFLVGGVPGQLLLLAGVLLTAAGVLWIDKLAAARGAT</sequence>
<accession>A0A921ENY6</accession>
<evidence type="ECO:0000256" key="5">
    <source>
        <dbReference type="ARBA" id="ARBA00023136"/>
    </source>
</evidence>
<reference evidence="8" key="1">
    <citation type="journal article" date="2021" name="PeerJ">
        <title>Extensive microbial diversity within the chicken gut microbiome revealed by metagenomics and culture.</title>
        <authorList>
            <person name="Gilroy R."/>
            <person name="Ravi A."/>
            <person name="Getino M."/>
            <person name="Pursley I."/>
            <person name="Horton D.L."/>
            <person name="Alikhan N.F."/>
            <person name="Baker D."/>
            <person name="Gharbi K."/>
            <person name="Hall N."/>
            <person name="Watson M."/>
            <person name="Adriaenssens E.M."/>
            <person name="Foster-Nyarko E."/>
            <person name="Jarju S."/>
            <person name="Secka A."/>
            <person name="Antonio M."/>
            <person name="Oren A."/>
            <person name="Chaudhuri R.R."/>
            <person name="La Ragione R."/>
            <person name="Hildebrand F."/>
            <person name="Pallen M.J."/>
        </authorList>
    </citation>
    <scope>NUCLEOTIDE SEQUENCE</scope>
    <source>
        <strain evidence="8">ChiGjej3B3-7470</strain>
    </source>
</reference>
<dbReference type="PANTHER" id="PTHR35007">
    <property type="entry name" value="INTEGRAL MEMBRANE PROTEIN-RELATED"/>
    <property type="match status" value="1"/>
</dbReference>
<feature type="transmembrane region" description="Helical" evidence="6">
    <location>
        <begin position="33"/>
        <end position="50"/>
    </location>
</feature>
<reference evidence="8" key="2">
    <citation type="submission" date="2021-09" db="EMBL/GenBank/DDBJ databases">
        <authorList>
            <person name="Gilroy R."/>
        </authorList>
    </citation>
    <scope>NUCLEOTIDE SEQUENCE</scope>
    <source>
        <strain evidence="8">ChiGjej3B3-7470</strain>
    </source>
</reference>
<evidence type="ECO:0000256" key="4">
    <source>
        <dbReference type="ARBA" id="ARBA00022989"/>
    </source>
</evidence>
<protein>
    <submittedName>
        <fullName evidence="8">Type II secretion system F family protein</fullName>
    </submittedName>
</protein>
<dbReference type="EMBL" id="DYZF01000086">
    <property type="protein sequence ID" value="HJE51060.1"/>
    <property type="molecule type" value="Genomic_DNA"/>
</dbReference>
<keyword evidence="3 6" id="KW-0812">Transmembrane</keyword>
<keyword evidence="2" id="KW-1003">Cell membrane</keyword>
<gene>
    <name evidence="8" type="ORF">K8V15_03640</name>
</gene>
<feature type="transmembrane region" description="Helical" evidence="6">
    <location>
        <begin position="206"/>
        <end position="223"/>
    </location>
</feature>
<evidence type="ECO:0000256" key="2">
    <source>
        <dbReference type="ARBA" id="ARBA00022475"/>
    </source>
</evidence>
<dbReference type="Proteomes" id="UP000712713">
    <property type="component" value="Unassembled WGS sequence"/>
</dbReference>
<evidence type="ECO:0000256" key="6">
    <source>
        <dbReference type="SAM" id="Phobius"/>
    </source>
</evidence>
<evidence type="ECO:0000256" key="3">
    <source>
        <dbReference type="ARBA" id="ARBA00022692"/>
    </source>
</evidence>
<keyword evidence="5 6" id="KW-0472">Membrane</keyword>
<feature type="domain" description="Type II secretion system protein GspF" evidence="7">
    <location>
        <begin position="70"/>
        <end position="186"/>
    </location>
</feature>
<evidence type="ECO:0000256" key="1">
    <source>
        <dbReference type="ARBA" id="ARBA00004651"/>
    </source>
</evidence>